<dbReference type="Pfam" id="PF12419">
    <property type="entry name" value="DUF3670"/>
    <property type="match status" value="1"/>
</dbReference>
<dbReference type="InterPro" id="IPR027417">
    <property type="entry name" value="P-loop_NTPase"/>
</dbReference>
<dbReference type="InterPro" id="IPR014001">
    <property type="entry name" value="Helicase_ATP-bd"/>
</dbReference>
<dbReference type="SUPFAM" id="SSF52540">
    <property type="entry name" value="P-loop containing nucleoside triphosphate hydrolases"/>
    <property type="match status" value="2"/>
</dbReference>
<dbReference type="EMBL" id="FNHQ01000013">
    <property type="protein sequence ID" value="SDM79084.1"/>
    <property type="molecule type" value="Genomic_DNA"/>
</dbReference>
<name>A0A1G9W3H1_9FIRM</name>
<keyword evidence="5" id="KW-1185">Reference proteome</keyword>
<dbReference type="Pfam" id="PF00176">
    <property type="entry name" value="SNF2-rel_dom"/>
    <property type="match status" value="1"/>
</dbReference>
<evidence type="ECO:0000259" key="3">
    <source>
        <dbReference type="PROSITE" id="PS51194"/>
    </source>
</evidence>
<dbReference type="Gene3D" id="3.40.50.300">
    <property type="entry name" value="P-loop containing nucleotide triphosphate hydrolases"/>
    <property type="match status" value="1"/>
</dbReference>
<dbReference type="InterPro" id="IPR022138">
    <property type="entry name" value="DUF3670"/>
</dbReference>
<dbReference type="STRING" id="349095.SAMN05660299_01548"/>
<organism evidence="4 5">
    <name type="scientific">Megasphaera paucivorans</name>
    <dbReference type="NCBI Taxonomy" id="349095"/>
    <lineage>
        <taxon>Bacteria</taxon>
        <taxon>Bacillati</taxon>
        <taxon>Bacillota</taxon>
        <taxon>Negativicutes</taxon>
        <taxon>Veillonellales</taxon>
        <taxon>Veillonellaceae</taxon>
        <taxon>Megasphaera</taxon>
    </lineage>
</organism>
<dbReference type="CDD" id="cd18793">
    <property type="entry name" value="SF2_C_SNF"/>
    <property type="match status" value="1"/>
</dbReference>
<dbReference type="Gene3D" id="3.40.50.10810">
    <property type="entry name" value="Tandem AAA-ATPase domain"/>
    <property type="match status" value="1"/>
</dbReference>
<dbReference type="InterPro" id="IPR049730">
    <property type="entry name" value="SNF2/RAD54-like_C"/>
</dbReference>
<dbReference type="PANTHER" id="PTHR10799">
    <property type="entry name" value="SNF2/RAD54 HELICASE FAMILY"/>
    <property type="match status" value="1"/>
</dbReference>
<reference evidence="4 5" key="1">
    <citation type="submission" date="2016-10" db="EMBL/GenBank/DDBJ databases">
        <authorList>
            <person name="de Groot N.N."/>
        </authorList>
    </citation>
    <scope>NUCLEOTIDE SEQUENCE [LARGE SCALE GENOMIC DNA]</scope>
    <source>
        <strain evidence="4 5">DSM 16981</strain>
    </source>
</reference>
<proteinExistence type="predicted"/>
<feature type="domain" description="Helicase C-terminal" evidence="3">
    <location>
        <begin position="701"/>
        <end position="858"/>
    </location>
</feature>
<dbReference type="SMART" id="SM00487">
    <property type="entry name" value="DEXDc"/>
    <property type="match status" value="1"/>
</dbReference>
<evidence type="ECO:0000256" key="1">
    <source>
        <dbReference type="ARBA" id="ARBA00022801"/>
    </source>
</evidence>
<gene>
    <name evidence="4" type="ORF">SAMN05660299_01548</name>
</gene>
<dbReference type="GO" id="GO:0016787">
    <property type="term" value="F:hydrolase activity"/>
    <property type="evidence" value="ECO:0007669"/>
    <property type="project" value="UniProtKB-KW"/>
</dbReference>
<dbReference type="RefSeq" id="WP_091650186.1">
    <property type="nucleotide sequence ID" value="NZ_FNHQ01000013.1"/>
</dbReference>
<dbReference type="InterPro" id="IPR001650">
    <property type="entry name" value="Helicase_C-like"/>
</dbReference>
<dbReference type="SMART" id="SM00490">
    <property type="entry name" value="HELICc"/>
    <property type="match status" value="1"/>
</dbReference>
<keyword evidence="4" id="KW-0808">Transferase</keyword>
<evidence type="ECO:0000313" key="4">
    <source>
        <dbReference type="EMBL" id="SDM79084.1"/>
    </source>
</evidence>
<protein>
    <submittedName>
        <fullName evidence="4">Non-specific serine/threonine protein kinase</fullName>
    </submittedName>
</protein>
<evidence type="ECO:0000313" key="5">
    <source>
        <dbReference type="Proteomes" id="UP000199309"/>
    </source>
</evidence>
<sequence>MTKKNGLQFIFTADFFYLDDENQIFDDKTGQWRDLFRQDAAKALYRLGFAEVGEEESPSFVFLRHLAAAFLEQLTRLPELELVRGRAAVSLSDDQCRALLQTVPYALGTEYIDAAWLRHAFLCLQQEFSRDIAEYQGTVSLYLAERSQNLRVPERIFFHLVENRHDDDFPFAFLATYATRDSSDRVRHMPLQFALTEFKDRRQTLLTLLACLDKAAEVSSLIADFVKSGEMFHPLRLRADEAYDFLKHVEDIEEAGILCRIPNWWKRRDTAVSLTVQLGEKKTPILGFDTLLSMQPGLMVNGEMLTQQEIKKLLAQTEGLALLKGKWVEVDHQKLRELLTEMDQYQGEVSLREALRLQSGIEKNVADPDNGPLITNGSWLQRFIRQLHSPETIRMMKVPATVHAVLRPYQETGFTWLQTMGKLGFGMCLADDMGLGKTLQVLAYLETIRRKDKQAAVLLIVPASLLGNWEKEIERFTPDLSFTILHGHTAATLTEMLAKKQKFLTITTYGMAARLPVLQQMAWTCLILDEAQAIKNPAAQQTKTIKKIQAVQRIAMTGTPIENDLTNLWSLFDFLNQGLLGTAAEFKRFAGTLSDHPEGYGRLKHMVSPFILRRLKTDKTVIRDLPEKLEQVDYIQLTKKQVILYRKQVADLEEKLSGTDGMERRGLVLATITKLKQICNHPDQFLGQSDFTPTDSGKFEMLRELCQTISEKRERVLVFTQYREITEYLAHYLEKVFGRTGFVIHGGTRVKKRTEIVDAFNGSAYVPFMVLSVKAAGTGLNLAAANHVIHFDRWWNPAVENQATDRVYRIGQKKDVMVHKLVAAGTIEEKIDTILSGKNELAEHVLGRGTGKWITELDDMELLNMMRLTF</sequence>
<accession>A0A1G9W3H1</accession>
<dbReference type="AlphaFoldDB" id="A0A1G9W3H1"/>
<dbReference type="OrthoDB" id="9760715at2"/>
<keyword evidence="4" id="KW-0418">Kinase</keyword>
<dbReference type="Pfam" id="PF00271">
    <property type="entry name" value="Helicase_C"/>
    <property type="match status" value="1"/>
</dbReference>
<dbReference type="PROSITE" id="PS51192">
    <property type="entry name" value="HELICASE_ATP_BIND_1"/>
    <property type="match status" value="1"/>
</dbReference>
<dbReference type="GO" id="GO:0004674">
    <property type="term" value="F:protein serine/threonine kinase activity"/>
    <property type="evidence" value="ECO:0007669"/>
    <property type="project" value="UniProtKB-KW"/>
</dbReference>
<dbReference type="InterPro" id="IPR038718">
    <property type="entry name" value="SNF2-like_sf"/>
</dbReference>
<feature type="domain" description="Helicase ATP-binding" evidence="2">
    <location>
        <begin position="418"/>
        <end position="578"/>
    </location>
</feature>
<keyword evidence="4" id="KW-0723">Serine/threonine-protein kinase</keyword>
<dbReference type="PROSITE" id="PS51194">
    <property type="entry name" value="HELICASE_CTER"/>
    <property type="match status" value="1"/>
</dbReference>
<dbReference type="GO" id="GO:0005524">
    <property type="term" value="F:ATP binding"/>
    <property type="evidence" value="ECO:0007669"/>
    <property type="project" value="InterPro"/>
</dbReference>
<dbReference type="InterPro" id="IPR000330">
    <property type="entry name" value="SNF2_N"/>
</dbReference>
<evidence type="ECO:0000259" key="2">
    <source>
        <dbReference type="PROSITE" id="PS51192"/>
    </source>
</evidence>
<dbReference type="Proteomes" id="UP000199309">
    <property type="component" value="Unassembled WGS sequence"/>
</dbReference>
<keyword evidence="1" id="KW-0378">Hydrolase</keyword>